<dbReference type="PANTHER" id="PTHR36511:SF4">
    <property type="entry name" value="ANTITOXIN MQSA"/>
    <property type="match status" value="1"/>
</dbReference>
<dbReference type="PANTHER" id="PTHR36511">
    <property type="entry name" value="MERR FAMILY BACTERIAL REGULATORY PROTEIN"/>
    <property type="match status" value="1"/>
</dbReference>
<dbReference type="InterPro" id="IPR010982">
    <property type="entry name" value="Lambda_DNA-bd_dom_sf"/>
</dbReference>
<dbReference type="Gene3D" id="1.10.260.40">
    <property type="entry name" value="lambda repressor-like DNA-binding domains"/>
    <property type="match status" value="1"/>
</dbReference>
<evidence type="ECO:0000313" key="5">
    <source>
        <dbReference type="EMBL" id="GAI67313.1"/>
    </source>
</evidence>
<sequence length="59" mass="6840">MDIKEIRQKLELTQEKLAQRLGVSCYTVRRWETGKAKPSPLAQKAIDNLLKEERDATKI</sequence>
<evidence type="ECO:0000256" key="3">
    <source>
        <dbReference type="ARBA" id="ARBA00023163"/>
    </source>
</evidence>
<dbReference type="Pfam" id="PF01381">
    <property type="entry name" value="HTH_3"/>
    <property type="match status" value="1"/>
</dbReference>
<dbReference type="GO" id="GO:0003677">
    <property type="term" value="F:DNA binding"/>
    <property type="evidence" value="ECO:0007669"/>
    <property type="project" value="UniProtKB-KW"/>
</dbReference>
<dbReference type="InterPro" id="IPR001387">
    <property type="entry name" value="Cro/C1-type_HTH"/>
</dbReference>
<reference evidence="5" key="1">
    <citation type="journal article" date="2014" name="Front. Microbiol.">
        <title>High frequency of phylogenetically diverse reductive dehalogenase-homologous genes in deep subseafloor sedimentary metagenomes.</title>
        <authorList>
            <person name="Kawai M."/>
            <person name="Futagami T."/>
            <person name="Toyoda A."/>
            <person name="Takaki Y."/>
            <person name="Nishi S."/>
            <person name="Hori S."/>
            <person name="Arai W."/>
            <person name="Tsubouchi T."/>
            <person name="Morono Y."/>
            <person name="Uchiyama I."/>
            <person name="Ito T."/>
            <person name="Fujiyama A."/>
            <person name="Inagaki F."/>
            <person name="Takami H."/>
        </authorList>
    </citation>
    <scope>NUCLEOTIDE SEQUENCE</scope>
    <source>
        <strain evidence="5">Expedition CK06-06</strain>
    </source>
</reference>
<dbReference type="SUPFAM" id="SSF47413">
    <property type="entry name" value="lambda repressor-like DNA-binding domains"/>
    <property type="match status" value="1"/>
</dbReference>
<comment type="caution">
    <text evidence="5">The sequence shown here is derived from an EMBL/GenBank/DDBJ whole genome shotgun (WGS) entry which is preliminary data.</text>
</comment>
<protein>
    <recommendedName>
        <fullName evidence="4">HTH cro/C1-type domain-containing protein</fullName>
    </recommendedName>
</protein>
<evidence type="ECO:0000259" key="4">
    <source>
        <dbReference type="PROSITE" id="PS50943"/>
    </source>
</evidence>
<organism evidence="5">
    <name type="scientific">marine sediment metagenome</name>
    <dbReference type="NCBI Taxonomy" id="412755"/>
    <lineage>
        <taxon>unclassified sequences</taxon>
        <taxon>metagenomes</taxon>
        <taxon>ecological metagenomes</taxon>
    </lineage>
</organism>
<name>X1QGG5_9ZZZZ</name>
<evidence type="ECO:0000256" key="2">
    <source>
        <dbReference type="ARBA" id="ARBA00023125"/>
    </source>
</evidence>
<accession>X1QGG5</accession>
<keyword evidence="2" id="KW-0238">DNA-binding</keyword>
<dbReference type="EMBL" id="BARW01004865">
    <property type="protein sequence ID" value="GAI67313.1"/>
    <property type="molecule type" value="Genomic_DNA"/>
</dbReference>
<gene>
    <name evidence="5" type="ORF">S12H4_11042</name>
</gene>
<evidence type="ECO:0000256" key="1">
    <source>
        <dbReference type="ARBA" id="ARBA00023015"/>
    </source>
</evidence>
<keyword evidence="3" id="KW-0804">Transcription</keyword>
<dbReference type="SMART" id="SM00530">
    <property type="entry name" value="HTH_XRE"/>
    <property type="match status" value="1"/>
</dbReference>
<dbReference type="AlphaFoldDB" id="X1QGG5"/>
<feature type="domain" description="HTH cro/C1-type" evidence="4">
    <location>
        <begin position="3"/>
        <end position="57"/>
    </location>
</feature>
<keyword evidence="1" id="KW-0805">Transcription regulation</keyword>
<proteinExistence type="predicted"/>
<dbReference type="CDD" id="cd00093">
    <property type="entry name" value="HTH_XRE"/>
    <property type="match status" value="1"/>
</dbReference>
<dbReference type="PROSITE" id="PS50943">
    <property type="entry name" value="HTH_CROC1"/>
    <property type="match status" value="1"/>
</dbReference>
<dbReference type="InterPro" id="IPR052359">
    <property type="entry name" value="HTH-type_reg/antitoxin"/>
</dbReference>